<dbReference type="PROSITE" id="PS51421">
    <property type="entry name" value="RAS"/>
    <property type="match status" value="1"/>
</dbReference>
<dbReference type="InterPro" id="IPR001806">
    <property type="entry name" value="Small_GTPase"/>
</dbReference>
<protein>
    <submittedName>
        <fullName evidence="3">Ras subfamily protein</fullName>
    </submittedName>
</protein>
<keyword evidence="4" id="KW-1185">Reference proteome</keyword>
<dbReference type="STRING" id="1257118.L8HEW7"/>
<dbReference type="RefSeq" id="XP_004352090.1">
    <property type="nucleotide sequence ID" value="XM_004352038.1"/>
</dbReference>
<dbReference type="SMART" id="SM00174">
    <property type="entry name" value="RHO"/>
    <property type="match status" value="1"/>
</dbReference>
<accession>L8HEW7</accession>
<dbReference type="EMBL" id="KB007868">
    <property type="protein sequence ID" value="ELR22951.1"/>
    <property type="molecule type" value="Genomic_DNA"/>
</dbReference>
<dbReference type="KEGG" id="acan:ACA1_036440"/>
<dbReference type="InterPro" id="IPR027417">
    <property type="entry name" value="P-loop_NTPase"/>
</dbReference>
<dbReference type="SUPFAM" id="SSF52540">
    <property type="entry name" value="P-loop containing nucleoside triphosphate hydrolases"/>
    <property type="match status" value="1"/>
</dbReference>
<keyword evidence="1" id="KW-0547">Nucleotide-binding</keyword>
<dbReference type="GO" id="GO:0005525">
    <property type="term" value="F:GTP binding"/>
    <property type="evidence" value="ECO:0007669"/>
    <property type="project" value="UniProtKB-KW"/>
</dbReference>
<dbReference type="GO" id="GO:0007264">
    <property type="term" value="P:small GTPase-mediated signal transduction"/>
    <property type="evidence" value="ECO:0007669"/>
    <property type="project" value="InterPro"/>
</dbReference>
<dbReference type="InterPro" id="IPR003578">
    <property type="entry name" value="Small_GTPase_Rho"/>
</dbReference>
<dbReference type="Gene3D" id="3.40.50.300">
    <property type="entry name" value="P-loop containing nucleotide triphosphate hydrolases"/>
    <property type="match status" value="1"/>
</dbReference>
<dbReference type="AlphaFoldDB" id="L8HEW7"/>
<dbReference type="PANTHER" id="PTHR24072">
    <property type="entry name" value="RHO FAMILY GTPASE"/>
    <property type="match status" value="1"/>
</dbReference>
<keyword evidence="2" id="KW-0342">GTP-binding</keyword>
<name>L8HEW7_ACACF</name>
<dbReference type="OrthoDB" id="10020961at2759"/>
<dbReference type="Pfam" id="PF00071">
    <property type="entry name" value="Ras"/>
    <property type="match status" value="1"/>
</dbReference>
<evidence type="ECO:0000256" key="2">
    <source>
        <dbReference type="ARBA" id="ARBA00023134"/>
    </source>
</evidence>
<evidence type="ECO:0000313" key="4">
    <source>
        <dbReference type="Proteomes" id="UP000011083"/>
    </source>
</evidence>
<evidence type="ECO:0000313" key="3">
    <source>
        <dbReference type="EMBL" id="ELR22951.1"/>
    </source>
</evidence>
<dbReference type="GO" id="GO:0003924">
    <property type="term" value="F:GTPase activity"/>
    <property type="evidence" value="ECO:0007669"/>
    <property type="project" value="InterPro"/>
</dbReference>
<organism evidence="3 4">
    <name type="scientific">Acanthamoeba castellanii (strain ATCC 30010 / Neff)</name>
    <dbReference type="NCBI Taxonomy" id="1257118"/>
    <lineage>
        <taxon>Eukaryota</taxon>
        <taxon>Amoebozoa</taxon>
        <taxon>Discosea</taxon>
        <taxon>Longamoebia</taxon>
        <taxon>Centramoebida</taxon>
        <taxon>Acanthamoebidae</taxon>
        <taxon>Acanthamoeba</taxon>
    </lineage>
</organism>
<proteinExistence type="predicted"/>
<dbReference type="Proteomes" id="UP000011083">
    <property type="component" value="Unassembled WGS sequence"/>
</dbReference>
<dbReference type="GeneID" id="14923942"/>
<dbReference type="VEuPathDB" id="AmoebaDB:ACA1_036440"/>
<gene>
    <name evidence="3" type="ORF">ACA1_036440</name>
</gene>
<sequence length="178" mass="19937">MMDALTQAATYGDPDDEDEDWEDVSLGLFRGNSADTFGFMEGDVLLEGERVRLKVIHNGGDNCIDARLAEEMKNCDIVILLFDIANKPTMEKLKTKWYPLVRSWNGSAPLVLIGNKRDLRADKTDHVQTAEGEAAAVALGDIPYIETSLAHDTWDEETTTLWQACVQLYKRTPTKKSE</sequence>
<reference evidence="3 4" key="1">
    <citation type="journal article" date="2013" name="Genome Biol.">
        <title>Genome of Acanthamoeba castellanii highlights extensive lateral gene transfer and early evolution of tyrosine kinase signaling.</title>
        <authorList>
            <person name="Clarke M."/>
            <person name="Lohan A.J."/>
            <person name="Liu B."/>
            <person name="Lagkouvardos I."/>
            <person name="Roy S."/>
            <person name="Zafar N."/>
            <person name="Bertelli C."/>
            <person name="Schilde C."/>
            <person name="Kianianmomeni A."/>
            <person name="Burglin T.R."/>
            <person name="Frech C."/>
            <person name="Turcotte B."/>
            <person name="Kopec K.O."/>
            <person name="Synnott J.M."/>
            <person name="Choo C."/>
            <person name="Paponov I."/>
            <person name="Finkler A."/>
            <person name="Soon Heng Tan C."/>
            <person name="Hutchins A.P."/>
            <person name="Weinmeier T."/>
            <person name="Rattei T."/>
            <person name="Chu J.S."/>
            <person name="Gimenez G."/>
            <person name="Irimia M."/>
            <person name="Rigden D.J."/>
            <person name="Fitzpatrick D.A."/>
            <person name="Lorenzo-Morales J."/>
            <person name="Bateman A."/>
            <person name="Chiu C.H."/>
            <person name="Tang P."/>
            <person name="Hegemann P."/>
            <person name="Fromm H."/>
            <person name="Raoult D."/>
            <person name="Greub G."/>
            <person name="Miranda-Saavedra D."/>
            <person name="Chen N."/>
            <person name="Nash P."/>
            <person name="Ginger M.L."/>
            <person name="Horn M."/>
            <person name="Schaap P."/>
            <person name="Caler L."/>
            <person name="Loftus B."/>
        </authorList>
    </citation>
    <scope>NUCLEOTIDE SEQUENCE [LARGE SCALE GENOMIC DNA]</scope>
    <source>
        <strain evidence="3 4">Neff</strain>
    </source>
</reference>
<evidence type="ECO:0000256" key="1">
    <source>
        <dbReference type="ARBA" id="ARBA00022741"/>
    </source>
</evidence>